<keyword evidence="2" id="KW-0472">Membrane</keyword>
<dbReference type="PANTHER" id="PTHR38468">
    <property type="entry name" value="SLL0939 PROTEIN"/>
    <property type="match status" value="1"/>
</dbReference>
<gene>
    <name evidence="3" type="ORF">BD833_10318</name>
</gene>
<keyword evidence="2" id="KW-1133">Transmembrane helix</keyword>
<dbReference type="AlphaFoldDB" id="A0A5S5CYN6"/>
<feature type="transmembrane region" description="Helical" evidence="2">
    <location>
        <begin position="20"/>
        <end position="53"/>
    </location>
</feature>
<organism evidence="3 4">
    <name type="scientific">Blastococcus xanthinilyticus</name>
    <dbReference type="NCBI Taxonomy" id="1564164"/>
    <lineage>
        <taxon>Bacteria</taxon>
        <taxon>Bacillati</taxon>
        <taxon>Actinomycetota</taxon>
        <taxon>Actinomycetes</taxon>
        <taxon>Geodermatophilales</taxon>
        <taxon>Geodermatophilaceae</taxon>
        <taxon>Blastococcus</taxon>
    </lineage>
</organism>
<dbReference type="EMBL" id="VNHW01000003">
    <property type="protein sequence ID" value="TYP88863.1"/>
    <property type="molecule type" value="Genomic_DNA"/>
</dbReference>
<feature type="compositionally biased region" description="Acidic residues" evidence="1">
    <location>
        <begin position="126"/>
        <end position="148"/>
    </location>
</feature>
<keyword evidence="4" id="KW-1185">Reference proteome</keyword>
<sequence>MRDRGSAGGKPAAVEELLQHVVNVLVVIVEACGAAVIIIGAVWAFLLFVWVGLRDRSTRAFVPVRLTLGRFLALGLEFQLAADVLKTAVAPSWEEIGQLAAIAAIRTALNYFLGKEIAEEKRQIAEDEDEDDDEDDDGDDDEGDDDSSTDPTDHRRAGRTV</sequence>
<evidence type="ECO:0000256" key="1">
    <source>
        <dbReference type="SAM" id="MobiDB-lite"/>
    </source>
</evidence>
<dbReference type="Pfam" id="PF07784">
    <property type="entry name" value="DUF1622"/>
    <property type="match status" value="1"/>
</dbReference>
<name>A0A5S5CYN6_9ACTN</name>
<proteinExistence type="predicted"/>
<evidence type="ECO:0000313" key="4">
    <source>
        <dbReference type="Proteomes" id="UP000322499"/>
    </source>
</evidence>
<comment type="caution">
    <text evidence="3">The sequence shown here is derived from an EMBL/GenBank/DDBJ whole genome shotgun (WGS) entry which is preliminary data.</text>
</comment>
<dbReference type="Proteomes" id="UP000322499">
    <property type="component" value="Unassembled WGS sequence"/>
</dbReference>
<dbReference type="PANTHER" id="PTHR38468:SF1">
    <property type="entry name" value="SLL0939 PROTEIN"/>
    <property type="match status" value="1"/>
</dbReference>
<reference evidence="3 4" key="1">
    <citation type="submission" date="2019-07" db="EMBL/GenBank/DDBJ databases">
        <title>Genomic Encyclopedia of Archaeal and Bacterial Type Strains, Phase II (KMG-II): from individual species to whole genera.</title>
        <authorList>
            <person name="Goeker M."/>
        </authorList>
    </citation>
    <scope>NUCLEOTIDE SEQUENCE [LARGE SCALE GENOMIC DNA]</scope>
    <source>
        <strain evidence="3 4">DSM 46842</strain>
    </source>
</reference>
<evidence type="ECO:0000313" key="3">
    <source>
        <dbReference type="EMBL" id="TYP88863.1"/>
    </source>
</evidence>
<feature type="region of interest" description="Disordered" evidence="1">
    <location>
        <begin position="122"/>
        <end position="161"/>
    </location>
</feature>
<accession>A0A5S5CYN6</accession>
<dbReference type="InterPro" id="IPR012427">
    <property type="entry name" value="DUF1622"/>
</dbReference>
<keyword evidence="2" id="KW-0812">Transmembrane</keyword>
<protein>
    <submittedName>
        <fullName evidence="3">Putative membrane protein</fullName>
    </submittedName>
</protein>
<evidence type="ECO:0000256" key="2">
    <source>
        <dbReference type="SAM" id="Phobius"/>
    </source>
</evidence>